<evidence type="ECO:0000313" key="3">
    <source>
        <dbReference type="Proteomes" id="UP000255423"/>
    </source>
</evidence>
<dbReference type="Proteomes" id="UP000255423">
    <property type="component" value="Unassembled WGS sequence"/>
</dbReference>
<protein>
    <submittedName>
        <fullName evidence="2">Uncharacterized protein</fullName>
    </submittedName>
</protein>
<gene>
    <name evidence="2" type="ORF">SAMN05661053_2937</name>
</gene>
<dbReference type="AlphaFoldDB" id="A0A380SAE6"/>
<dbReference type="RefSeq" id="WP_109573699.1">
    <property type="nucleotide sequence ID" value="NZ_UHJL01000006.1"/>
</dbReference>
<reference evidence="2 3" key="1">
    <citation type="submission" date="2017-08" db="EMBL/GenBank/DDBJ databases">
        <authorList>
            <person name="de Groot N.N."/>
        </authorList>
    </citation>
    <scope>NUCLEOTIDE SEQUENCE [LARGE SCALE GENOMIC DNA]</scope>
    <source>
        <strain evidence="2 3">HM2</strain>
    </source>
</reference>
<dbReference type="EMBL" id="UHJL01000006">
    <property type="protein sequence ID" value="SUQ26131.1"/>
    <property type="molecule type" value="Genomic_DNA"/>
</dbReference>
<evidence type="ECO:0000256" key="1">
    <source>
        <dbReference type="SAM" id="MobiDB-lite"/>
    </source>
</evidence>
<feature type="region of interest" description="Disordered" evidence="1">
    <location>
        <begin position="429"/>
        <end position="458"/>
    </location>
</feature>
<proteinExistence type="predicted"/>
<accession>A0A380SAE6</accession>
<organism evidence="2 3">
    <name type="scientific">Fibrobacter succinogenes</name>
    <name type="common">Bacteroides succinogenes</name>
    <dbReference type="NCBI Taxonomy" id="833"/>
    <lineage>
        <taxon>Bacteria</taxon>
        <taxon>Pseudomonadati</taxon>
        <taxon>Fibrobacterota</taxon>
        <taxon>Fibrobacteria</taxon>
        <taxon>Fibrobacterales</taxon>
        <taxon>Fibrobacteraceae</taxon>
        <taxon>Fibrobacter</taxon>
    </lineage>
</organism>
<sequence length="482" mass="53612">MKTVKQILIILGLAVNAALALSNVGLADCGGLFLLHLSDKQFSARSCSIRDSLTVGSYDFYGAFEHIAIQGRYSDQWHIKGVNEQNIASAGFEKHFKYVSVGLNINSYPFVTATISAHRLDSLFHAKATIASGTVSLGSISWLPEQENNIINSITADWESHVFYGSLEADYKIDNHYINLSLAYTKTEPHNPEKLYYVRDSASIITLGARYGHAFSHSRLNAGYSFTKADVTLYGIFHSEESHKRFMYMPLDATMHFGFANWSWERLRTHLEFAHIAGRLRSNPNRFFETLAPNRALPASVIKGLSFSFLQKVFRIDANLEASAILSGASYYWNLGSRFIFTPKVELDFFGASGELNIDKQIETTMIATRQINYENTRRKLNSIGSVLMLNCEVSKPSKNSPVIFALEYGISQIIPFYIDYKDYNADKPGEGSGSQSGISLPGIGGQSSKKPKDKEGSLDGDISSLIFRNGFATHLGVSIRF</sequence>
<name>A0A380SAE6_FIBSU</name>
<evidence type="ECO:0000313" key="2">
    <source>
        <dbReference type="EMBL" id="SUQ26131.1"/>
    </source>
</evidence>